<keyword evidence="1" id="KW-0677">Repeat</keyword>
<dbReference type="EMBL" id="JAEPDI010000044">
    <property type="protein sequence ID" value="MCG7941463.1"/>
    <property type="molecule type" value="Genomic_DNA"/>
</dbReference>
<feature type="region of interest" description="Disordered" evidence="2">
    <location>
        <begin position="1"/>
        <end position="22"/>
    </location>
</feature>
<dbReference type="Pfam" id="PF25023">
    <property type="entry name" value="TEN_YD-shell"/>
    <property type="match status" value="1"/>
</dbReference>
<dbReference type="AlphaFoldDB" id="A0A9E4N2F2"/>
<dbReference type="Proteomes" id="UP000886687">
    <property type="component" value="Unassembled WGS sequence"/>
</dbReference>
<accession>A0A9E4N2F2</accession>
<organism evidence="4 5">
    <name type="scientific">Candidatus Thiodiazotropha lotti</name>
    <dbReference type="NCBI Taxonomy" id="2792787"/>
    <lineage>
        <taxon>Bacteria</taxon>
        <taxon>Pseudomonadati</taxon>
        <taxon>Pseudomonadota</taxon>
        <taxon>Gammaproteobacteria</taxon>
        <taxon>Chromatiales</taxon>
        <taxon>Sedimenticolaceae</taxon>
        <taxon>Candidatus Thiodiazotropha</taxon>
    </lineage>
</organism>
<evidence type="ECO:0000256" key="2">
    <source>
        <dbReference type="SAM" id="MobiDB-lite"/>
    </source>
</evidence>
<proteinExistence type="predicted"/>
<dbReference type="InterPro" id="IPR006530">
    <property type="entry name" value="YD"/>
</dbReference>
<dbReference type="PANTHER" id="PTHR32305:SF15">
    <property type="entry name" value="PROTEIN RHSA-RELATED"/>
    <property type="match status" value="1"/>
</dbReference>
<protein>
    <submittedName>
        <fullName evidence="4">Type IV secretion protein Rhs</fullName>
    </submittedName>
</protein>
<evidence type="ECO:0000256" key="1">
    <source>
        <dbReference type="ARBA" id="ARBA00022737"/>
    </source>
</evidence>
<dbReference type="NCBIfam" id="TIGR01643">
    <property type="entry name" value="YD_repeat_2x"/>
    <property type="match status" value="2"/>
</dbReference>
<evidence type="ECO:0000313" key="5">
    <source>
        <dbReference type="Proteomes" id="UP000886687"/>
    </source>
</evidence>
<feature type="non-terminal residue" evidence="4">
    <location>
        <position position="188"/>
    </location>
</feature>
<dbReference type="InterPro" id="IPR050708">
    <property type="entry name" value="T6SS_VgrG/RHS"/>
</dbReference>
<evidence type="ECO:0000313" key="4">
    <source>
        <dbReference type="EMBL" id="MCG7941463.1"/>
    </source>
</evidence>
<reference evidence="4" key="1">
    <citation type="journal article" date="2021" name="Proc. Natl. Acad. Sci. U.S.A.">
        <title>Global biogeography of chemosynthetic symbionts reveals both localized and globally distributed symbiont groups. .</title>
        <authorList>
            <person name="Osvatic J.T."/>
            <person name="Wilkins L.G.E."/>
            <person name="Leibrecht L."/>
            <person name="Leray M."/>
            <person name="Zauner S."/>
            <person name="Polzin J."/>
            <person name="Camacho Y."/>
            <person name="Gros O."/>
            <person name="van Gils J.A."/>
            <person name="Eisen J.A."/>
            <person name="Petersen J.M."/>
            <person name="Yuen B."/>
        </authorList>
    </citation>
    <scope>NUCLEOTIDE SEQUENCE</scope>
    <source>
        <strain evidence="4">MAGL173</strain>
    </source>
</reference>
<gene>
    <name evidence="4" type="ORF">JAZ04_21760</name>
</gene>
<dbReference type="PANTHER" id="PTHR32305">
    <property type="match status" value="1"/>
</dbReference>
<comment type="caution">
    <text evidence="4">The sequence shown here is derived from an EMBL/GenBank/DDBJ whole genome shotgun (WGS) entry which is preliminary data.</text>
</comment>
<feature type="domain" description="Teneurin-like YD-shell" evidence="3">
    <location>
        <begin position="20"/>
        <end position="181"/>
    </location>
</feature>
<dbReference type="InterPro" id="IPR056823">
    <property type="entry name" value="TEN-like_YD-shell"/>
</dbReference>
<sequence length="188" mass="20973">MTSNNAGWSFKASDGSTEKYDSDGKLISKTSTTHQTTLYHYGDDGRLGSVTGHYGDTLTYHYDEAGFLTTITTPDGDLEYDYDAEGRLVSVTYPDNNTRQYHYEDPDFPYHLTGITDDNGDRYATWAYDAEGRAILSEHAGNAERVEFAYNPDGTTTVTDAAGAERIYHFTVQQGQMKVDHIEGDRCT</sequence>
<dbReference type="Gene3D" id="2.180.10.10">
    <property type="entry name" value="RHS repeat-associated core"/>
    <property type="match status" value="1"/>
</dbReference>
<evidence type="ECO:0000259" key="3">
    <source>
        <dbReference type="Pfam" id="PF25023"/>
    </source>
</evidence>
<name>A0A9E4N2F2_9GAMM</name>